<accession>A0A1A8TEZ3</accession>
<proteinExistence type="predicted"/>
<reference evidence="1 2" key="1">
    <citation type="submission" date="2016-06" db="EMBL/GenBank/DDBJ databases">
        <authorList>
            <person name="Kjaerup R.B."/>
            <person name="Dalgaard T.S."/>
            <person name="Juul-Madsen H.R."/>
        </authorList>
    </citation>
    <scope>NUCLEOTIDE SEQUENCE [LARGE SCALE GENOMIC DNA]</scope>
    <source>
        <strain evidence="1 2">CECT 8886</strain>
    </source>
</reference>
<dbReference type="AlphaFoldDB" id="A0A1A8TEZ3"/>
<sequence length="124" mass="13974">MLYAKLNKEGHIIDIATSQSDEFSQLVAPNDPVVAALLEEKLKTSEANTEEILKNSDNEMMRILEDLIDLLSAKRLIQFTELPLAAQKKLLSRKWIRGVHSNSNDAHLILEDSHETNGHEDSLI</sequence>
<keyword evidence="2" id="KW-1185">Reference proteome</keyword>
<dbReference type="RefSeq" id="WP_067016258.1">
    <property type="nucleotide sequence ID" value="NZ_FLOB01000004.1"/>
</dbReference>
<gene>
    <name evidence="1" type="ORF">MSP8886_02166</name>
</gene>
<dbReference type="OrthoDB" id="8527830at2"/>
<organism evidence="1 2">
    <name type="scientific">Marinomonas spartinae</name>
    <dbReference type="NCBI Taxonomy" id="1792290"/>
    <lineage>
        <taxon>Bacteria</taxon>
        <taxon>Pseudomonadati</taxon>
        <taxon>Pseudomonadota</taxon>
        <taxon>Gammaproteobacteria</taxon>
        <taxon>Oceanospirillales</taxon>
        <taxon>Oceanospirillaceae</taxon>
        <taxon>Marinomonas</taxon>
    </lineage>
</organism>
<evidence type="ECO:0008006" key="3">
    <source>
        <dbReference type="Google" id="ProtNLM"/>
    </source>
</evidence>
<name>A0A1A8TEZ3_9GAMM</name>
<evidence type="ECO:0000313" key="1">
    <source>
        <dbReference type="EMBL" id="SBS31568.1"/>
    </source>
</evidence>
<dbReference type="Proteomes" id="UP000092544">
    <property type="component" value="Unassembled WGS sequence"/>
</dbReference>
<dbReference type="EMBL" id="FLOB01000004">
    <property type="protein sequence ID" value="SBS31568.1"/>
    <property type="molecule type" value="Genomic_DNA"/>
</dbReference>
<dbReference type="STRING" id="1792290.MSP8886_02166"/>
<protein>
    <recommendedName>
        <fullName evidence="3">Tryptophan synthase subunit beta like protein</fullName>
    </recommendedName>
</protein>
<evidence type="ECO:0000313" key="2">
    <source>
        <dbReference type="Proteomes" id="UP000092544"/>
    </source>
</evidence>